<sequence length="109" mass="12103">MTFVQRYERLTGAMANATDMGPVLQRNGFAYVGYGIDPNVGDVAVWRNNVIAPNGHIAVVSKVTWDSPGWIITFRGANQGLVGKFTQNNCSNVSLRADLQSNKAYYYRR</sequence>
<feature type="domain" description="Peptidase C51" evidence="1">
    <location>
        <begin position="1"/>
        <end position="107"/>
    </location>
</feature>
<proteinExistence type="predicted"/>
<reference evidence="2 3" key="1">
    <citation type="submission" date="2019-09" db="EMBL/GenBank/DDBJ databases">
        <title>Actinomadura physcomitrii sp. nov., a novel actinomycete isolated from moss [Physcomitrium sphaericum (Ludw) Fuernr].</title>
        <authorList>
            <person name="Liu C."/>
            <person name="Zhuang X."/>
        </authorList>
    </citation>
    <scope>NUCLEOTIDE SEQUENCE [LARGE SCALE GENOMIC DNA]</scope>
    <source>
        <strain evidence="2 3">CYP1-1B</strain>
    </source>
</reference>
<dbReference type="OrthoDB" id="3540831at2"/>
<dbReference type="SUPFAM" id="SSF54001">
    <property type="entry name" value="Cysteine proteinases"/>
    <property type="match status" value="1"/>
</dbReference>
<organism evidence="2 3">
    <name type="scientific">Actinomadura montaniterrae</name>
    <dbReference type="NCBI Taxonomy" id="1803903"/>
    <lineage>
        <taxon>Bacteria</taxon>
        <taxon>Bacillati</taxon>
        <taxon>Actinomycetota</taxon>
        <taxon>Actinomycetes</taxon>
        <taxon>Streptosporangiales</taxon>
        <taxon>Thermomonosporaceae</taxon>
        <taxon>Actinomadura</taxon>
    </lineage>
</organism>
<dbReference type="EMBL" id="WBMR01000018">
    <property type="protein sequence ID" value="KAB2384862.1"/>
    <property type="molecule type" value="Genomic_DNA"/>
</dbReference>
<dbReference type="Pfam" id="PF05257">
    <property type="entry name" value="CHAP"/>
    <property type="match status" value="1"/>
</dbReference>
<protein>
    <submittedName>
        <fullName evidence="2">CHAP domain-containing protein</fullName>
    </submittedName>
</protein>
<evidence type="ECO:0000259" key="1">
    <source>
        <dbReference type="PROSITE" id="PS50911"/>
    </source>
</evidence>
<keyword evidence="3" id="KW-1185">Reference proteome</keyword>
<dbReference type="Proteomes" id="UP000483004">
    <property type="component" value="Unassembled WGS sequence"/>
</dbReference>
<dbReference type="RefSeq" id="WP_151539642.1">
    <property type="nucleotide sequence ID" value="NZ_WBMR01000018.1"/>
</dbReference>
<accession>A0A6L3VXH4</accession>
<dbReference type="AlphaFoldDB" id="A0A6L3VXH4"/>
<name>A0A6L3VXH4_9ACTN</name>
<comment type="caution">
    <text evidence="2">The sequence shown here is derived from an EMBL/GenBank/DDBJ whole genome shotgun (WGS) entry which is preliminary data.</text>
</comment>
<gene>
    <name evidence="2" type="ORF">F9B16_09545</name>
</gene>
<dbReference type="InterPro" id="IPR007921">
    <property type="entry name" value="CHAP_dom"/>
</dbReference>
<dbReference type="PROSITE" id="PS50911">
    <property type="entry name" value="CHAP"/>
    <property type="match status" value="1"/>
</dbReference>
<dbReference type="InterPro" id="IPR038765">
    <property type="entry name" value="Papain-like_cys_pep_sf"/>
</dbReference>
<evidence type="ECO:0000313" key="2">
    <source>
        <dbReference type="EMBL" id="KAB2384862.1"/>
    </source>
</evidence>
<evidence type="ECO:0000313" key="3">
    <source>
        <dbReference type="Proteomes" id="UP000483004"/>
    </source>
</evidence>
<dbReference type="Gene3D" id="3.90.1720.10">
    <property type="entry name" value="endopeptidase domain like (from Nostoc punctiforme)"/>
    <property type="match status" value="1"/>
</dbReference>